<feature type="binding site" evidence="6">
    <location>
        <position position="312"/>
    </location>
    <ligand>
        <name>Zn(2+)</name>
        <dbReference type="ChEBI" id="CHEBI:29105"/>
        <label>2</label>
    </ligand>
</feature>
<organism evidence="9">
    <name type="scientific">Mesocestoides corti</name>
    <name type="common">Flatworm</name>
    <dbReference type="NCBI Taxonomy" id="53468"/>
    <lineage>
        <taxon>Eukaryota</taxon>
        <taxon>Metazoa</taxon>
        <taxon>Spiralia</taxon>
        <taxon>Lophotrochozoa</taxon>
        <taxon>Platyhelminthes</taxon>
        <taxon>Cestoda</taxon>
        <taxon>Eucestoda</taxon>
        <taxon>Cyclophyllidea</taxon>
        <taxon>Mesocestoididae</taxon>
        <taxon>Mesocestoides</taxon>
    </lineage>
</organism>
<evidence type="ECO:0000256" key="2">
    <source>
        <dbReference type="ARBA" id="ARBA00012279"/>
    </source>
</evidence>
<evidence type="ECO:0000256" key="5">
    <source>
        <dbReference type="PIRSR" id="PIRSR038896-50"/>
    </source>
</evidence>
<feature type="binding site" evidence="6">
    <location>
        <position position="253"/>
    </location>
    <ligand>
        <name>Zn(2+)</name>
        <dbReference type="ChEBI" id="CHEBI:29105"/>
        <label>2</label>
    </ligand>
</feature>
<feature type="binding site" evidence="6">
    <location>
        <position position="155"/>
    </location>
    <ligand>
        <name>Zn(2+)</name>
        <dbReference type="ChEBI" id="CHEBI:29105"/>
        <label>2</label>
    </ligand>
</feature>
<keyword evidence="3" id="KW-0595">Phospholipid degradation</keyword>
<proteinExistence type="inferred from homology"/>
<dbReference type="GO" id="GO:0009395">
    <property type="term" value="P:phospholipid catabolic process"/>
    <property type="evidence" value="ECO:0007669"/>
    <property type="project" value="UniProtKB-KW"/>
</dbReference>
<dbReference type="AlphaFoldDB" id="A0A5K3FKN3"/>
<feature type="binding site" evidence="5">
    <location>
        <position position="290"/>
    </location>
    <ligand>
        <name>an N-acyl-1,2-diacyl-sn-glycero-3-phosphoethanolamine</name>
        <dbReference type="ChEBI" id="CHEBI:62537"/>
    </ligand>
</feature>
<feature type="binding site" evidence="6">
    <location>
        <position position="221"/>
    </location>
    <ligand>
        <name>Zn(2+)</name>
        <dbReference type="ChEBI" id="CHEBI:29105"/>
        <label>1</label>
    </ligand>
</feature>
<dbReference type="GO" id="GO:0005737">
    <property type="term" value="C:cytoplasm"/>
    <property type="evidence" value="ECO:0007669"/>
    <property type="project" value="TreeGrafter"/>
</dbReference>
<feature type="domain" description="Metallo-beta-lactamase" evidence="8">
    <location>
        <begin position="109"/>
        <end position="313"/>
    </location>
</feature>
<feature type="binding site" evidence="6">
    <location>
        <position position="156"/>
    </location>
    <ligand>
        <name>Zn(2+)</name>
        <dbReference type="ChEBI" id="CHEBI:29105"/>
        <label>2</label>
    </ligand>
</feature>
<keyword evidence="3" id="KW-0442">Lipid degradation</keyword>
<evidence type="ECO:0000256" key="3">
    <source>
        <dbReference type="ARBA" id="ARBA00022668"/>
    </source>
</evidence>
<comment type="catalytic activity">
    <reaction evidence="4">
        <text>N-(5Z,8Z,11Z,14Z-eicosatetraenoyl)-1,2-di-(9Z-octadecenoyl)-sn-glycero-3-phosphoethanolamine + H2O = N-(5Z,8Z,11Z,14Z-eicosatetraenoyl)-ethanolamine + 1,2-di-(9Z-octadecenoyl)-sn-glycero-3-phosphate + H(+)</text>
        <dbReference type="Rhea" id="RHEA:45528"/>
        <dbReference type="ChEBI" id="CHEBI:2700"/>
        <dbReference type="ChEBI" id="CHEBI:15377"/>
        <dbReference type="ChEBI" id="CHEBI:15378"/>
        <dbReference type="ChEBI" id="CHEBI:74546"/>
        <dbReference type="ChEBI" id="CHEBI:85277"/>
    </reaction>
    <physiologicalReaction direction="left-to-right" evidence="4">
        <dbReference type="Rhea" id="RHEA:45529"/>
    </physiologicalReaction>
</comment>
<name>A0A5K3FKN3_MESCO</name>
<feature type="chain" id="PRO_5024433157" description="N-acetylphosphatidylethanolamine-hydrolyzing phospholipase D" evidence="7">
    <location>
        <begin position="19"/>
        <end position="366"/>
    </location>
</feature>
<dbReference type="InterPro" id="IPR036866">
    <property type="entry name" value="RibonucZ/Hydroxyglut_hydro"/>
</dbReference>
<comment type="similarity">
    <text evidence="1">Belongs to the NAPE-PLD family.</text>
</comment>
<dbReference type="InterPro" id="IPR024884">
    <property type="entry name" value="NAPE-PLD"/>
</dbReference>
<evidence type="ECO:0000256" key="4">
    <source>
        <dbReference type="ARBA" id="ARBA00048025"/>
    </source>
</evidence>
<evidence type="ECO:0000256" key="1">
    <source>
        <dbReference type="ARBA" id="ARBA00010127"/>
    </source>
</evidence>
<dbReference type="WBParaSite" id="MCU_008095-RA">
    <property type="protein sequence ID" value="MCU_008095-RA"/>
    <property type="gene ID" value="MCU_008095"/>
</dbReference>
<dbReference type="EC" id="3.1.4.54" evidence="2"/>
<feature type="binding site" evidence="6">
    <location>
        <position position="253"/>
    </location>
    <ligand>
        <name>Zn(2+)</name>
        <dbReference type="ChEBI" id="CHEBI:29105"/>
        <label>1</label>
    </ligand>
</feature>
<sequence length="366" mass="41431">MPVSLCFYISTLFKLLMAEKLTMVERTFWGRFANPWDTWKDTRLHAAFVLGFNSGDPDYSPSPSDPRLPMDLPIRKPKFGPVLPNASTAGIRLTWLGHASVLVYIDGVNVLCDPVFSERCSASQYFGPRRYRPPPCQVKDLPQVDAIVISHNHYDHMDYASIHSLGERFPKAYWFVPSGCRDFILSSVNEASGDHVREFLWWEEQPIGDTGVKVIFTPTQHWSARNLVFDSFSTLWGSWALIGARHRFWFGGDTGYCKVFKEIGAHLGPFDVAAIPIGAYKPRSVLKTQHVDPVEAVQIHKDIKAKYSVGVHWGTFPLSHESYMAPKLDLLKAVKAAGLSPSDFRTLDHGRSLCFYRESDETVFEE</sequence>
<dbReference type="GO" id="GO:0070291">
    <property type="term" value="P:N-acylethanolamine metabolic process"/>
    <property type="evidence" value="ECO:0007669"/>
    <property type="project" value="TreeGrafter"/>
</dbReference>
<dbReference type="SUPFAM" id="SSF56281">
    <property type="entry name" value="Metallo-hydrolase/oxidoreductase"/>
    <property type="match status" value="1"/>
</dbReference>
<keyword evidence="3" id="KW-0443">Lipid metabolism</keyword>
<feature type="binding site" evidence="6">
    <location>
        <position position="153"/>
    </location>
    <ligand>
        <name>Zn(2+)</name>
        <dbReference type="ChEBI" id="CHEBI:29105"/>
        <label>1</label>
    </ligand>
</feature>
<accession>A0A5K3FKN3</accession>
<keyword evidence="6" id="KW-0862">Zinc</keyword>
<feature type="signal peptide" evidence="7">
    <location>
        <begin position="1"/>
        <end position="18"/>
    </location>
</feature>
<dbReference type="PANTHER" id="PTHR15032:SF4">
    <property type="entry name" value="N-ACYL-PHOSPHATIDYLETHANOLAMINE-HYDROLYZING PHOSPHOLIPASE D"/>
    <property type="match status" value="1"/>
</dbReference>
<keyword evidence="3" id="KW-1208">Phospholipid metabolism</keyword>
<keyword evidence="7" id="KW-0732">Signal</keyword>
<evidence type="ECO:0000259" key="8">
    <source>
        <dbReference type="Pfam" id="PF12706"/>
    </source>
</evidence>
<evidence type="ECO:0000313" key="9">
    <source>
        <dbReference type="WBParaSite" id="MCU_008095-RA"/>
    </source>
</evidence>
<keyword evidence="6" id="KW-0479">Metal-binding</keyword>
<dbReference type="Gene3D" id="3.60.15.10">
    <property type="entry name" value="Ribonuclease Z/Hydroxyacylglutathione hydrolase-like"/>
    <property type="match status" value="1"/>
</dbReference>
<dbReference type="GO" id="GO:0008270">
    <property type="term" value="F:zinc ion binding"/>
    <property type="evidence" value="ECO:0007669"/>
    <property type="project" value="InterPro"/>
</dbReference>
<dbReference type="GO" id="GO:0070290">
    <property type="term" value="F:N-acylphosphatidylethanolamine-specific phospholipase D activity"/>
    <property type="evidence" value="ECO:0007669"/>
    <property type="project" value="UniProtKB-EC"/>
</dbReference>
<evidence type="ECO:0000256" key="6">
    <source>
        <dbReference type="PIRSR" id="PIRSR038896-51"/>
    </source>
</evidence>
<feature type="binding site" evidence="6">
    <location>
        <position position="151"/>
    </location>
    <ligand>
        <name>Zn(2+)</name>
        <dbReference type="ChEBI" id="CHEBI:29105"/>
        <label>1</label>
    </ligand>
</feature>
<evidence type="ECO:0000256" key="7">
    <source>
        <dbReference type="SAM" id="SignalP"/>
    </source>
</evidence>
<dbReference type="Pfam" id="PF12706">
    <property type="entry name" value="Lactamase_B_2"/>
    <property type="match status" value="1"/>
</dbReference>
<feature type="binding site" evidence="5">
    <location>
        <position position="154"/>
    </location>
    <ligand>
        <name>an N-acyl-1,2-diacyl-sn-glycero-3-phosphoethanolamine</name>
        <dbReference type="ChEBI" id="CHEBI:62537"/>
    </ligand>
</feature>
<dbReference type="PANTHER" id="PTHR15032">
    <property type="entry name" value="N-ACYL-PHOSPHATIDYLETHANOLAMINE-HYDROLYZING PHOSPHOLIPASE D"/>
    <property type="match status" value="1"/>
</dbReference>
<dbReference type="GO" id="GO:0070292">
    <property type="term" value="P:N-acylphosphatidylethanolamine metabolic process"/>
    <property type="evidence" value="ECO:0007669"/>
    <property type="project" value="TreeGrafter"/>
</dbReference>
<comment type="cofactor">
    <cofactor evidence="6">
        <name>Zn(2+)</name>
        <dbReference type="ChEBI" id="CHEBI:29105"/>
    </cofactor>
    <text evidence="6">Binds 2 zinc divalent cations per subunit.</text>
</comment>
<dbReference type="PIRSF" id="PIRSF038896">
    <property type="entry name" value="NAPE-PLD"/>
    <property type="match status" value="1"/>
</dbReference>
<dbReference type="InterPro" id="IPR001279">
    <property type="entry name" value="Metallo-B-lactamas"/>
</dbReference>
<protein>
    <recommendedName>
        <fullName evidence="2">N-acetylphosphatidylethanolamine-hydrolyzing phospholipase D</fullName>
        <ecNumber evidence="2">3.1.4.54</ecNumber>
    </recommendedName>
</protein>
<reference evidence="9" key="1">
    <citation type="submission" date="2019-11" db="UniProtKB">
        <authorList>
            <consortium name="WormBaseParasite"/>
        </authorList>
    </citation>
    <scope>IDENTIFICATION</scope>
</reference>